<evidence type="ECO:0000313" key="3">
    <source>
        <dbReference type="Proteomes" id="UP001165489"/>
    </source>
</evidence>
<dbReference type="Proteomes" id="UP001165489">
    <property type="component" value="Unassembled WGS sequence"/>
</dbReference>
<dbReference type="InterPro" id="IPR035985">
    <property type="entry name" value="Ubiquitin-activating_enz"/>
</dbReference>
<dbReference type="EMBL" id="JAKZGP010000029">
    <property type="protein sequence ID" value="MCH7410074.1"/>
    <property type="molecule type" value="Genomic_DNA"/>
</dbReference>
<accession>A0ABS9V148</accession>
<dbReference type="PANTHER" id="PTHR10953:SF102">
    <property type="entry name" value="ADENYLYLTRANSFERASE AND SULFURTRANSFERASE MOCS3"/>
    <property type="match status" value="1"/>
</dbReference>
<keyword evidence="3" id="KW-1185">Reference proteome</keyword>
<feature type="domain" description="Rhodanese" evidence="1">
    <location>
        <begin position="276"/>
        <end position="365"/>
    </location>
</feature>
<dbReference type="InterPro" id="IPR001763">
    <property type="entry name" value="Rhodanese-like_dom"/>
</dbReference>
<dbReference type="PANTHER" id="PTHR10953">
    <property type="entry name" value="UBIQUITIN-ACTIVATING ENZYME E1"/>
    <property type="match status" value="1"/>
</dbReference>
<comment type="caution">
    <text evidence="2">The sequence shown here is derived from an EMBL/GenBank/DDBJ whole genome shotgun (WGS) entry which is preliminary data.</text>
</comment>
<reference evidence="2" key="1">
    <citation type="submission" date="2022-03" db="EMBL/GenBank/DDBJ databases">
        <title>De novo assembled genomes of Belliella spp. (Cyclobacteriaceae) strains.</title>
        <authorList>
            <person name="Szabo A."/>
            <person name="Korponai K."/>
            <person name="Felfoldi T."/>
        </authorList>
    </citation>
    <scope>NUCLEOTIDE SEQUENCE</scope>
    <source>
        <strain evidence="2">DSM 111904</strain>
    </source>
</reference>
<dbReference type="Pfam" id="PF00581">
    <property type="entry name" value="Rhodanese"/>
    <property type="match status" value="1"/>
</dbReference>
<dbReference type="InterPro" id="IPR045886">
    <property type="entry name" value="ThiF/MoeB/HesA"/>
</dbReference>
<dbReference type="CDD" id="cd00757">
    <property type="entry name" value="ThiF_MoeB_HesA_family"/>
    <property type="match status" value="1"/>
</dbReference>
<evidence type="ECO:0000313" key="2">
    <source>
        <dbReference type="EMBL" id="MCH7410074.1"/>
    </source>
</evidence>
<dbReference type="RefSeq" id="WP_241348443.1">
    <property type="nucleotide sequence ID" value="NZ_JAKZGP010000029.1"/>
</dbReference>
<dbReference type="PROSITE" id="PS50206">
    <property type="entry name" value="RHODANESE_3"/>
    <property type="match status" value="1"/>
</dbReference>
<dbReference type="Pfam" id="PF00899">
    <property type="entry name" value="ThiF"/>
    <property type="match status" value="1"/>
</dbReference>
<name>A0ABS9V148_9BACT</name>
<organism evidence="2 3">
    <name type="scientific">Belliella filtrata</name>
    <dbReference type="NCBI Taxonomy" id="2923435"/>
    <lineage>
        <taxon>Bacteria</taxon>
        <taxon>Pseudomonadati</taxon>
        <taxon>Bacteroidota</taxon>
        <taxon>Cytophagia</taxon>
        <taxon>Cytophagales</taxon>
        <taxon>Cyclobacteriaceae</taxon>
        <taxon>Belliella</taxon>
    </lineage>
</organism>
<dbReference type="InterPro" id="IPR000594">
    <property type="entry name" value="ThiF_NAD_FAD-bd"/>
</dbReference>
<protein>
    <submittedName>
        <fullName evidence="2">HesA/MoeB/ThiF family protein</fullName>
    </submittedName>
</protein>
<dbReference type="Gene3D" id="3.40.250.10">
    <property type="entry name" value="Rhodanese-like domain"/>
    <property type="match status" value="1"/>
</dbReference>
<dbReference type="SUPFAM" id="SSF69572">
    <property type="entry name" value="Activating enzymes of the ubiquitin-like proteins"/>
    <property type="match status" value="1"/>
</dbReference>
<dbReference type="Gene3D" id="3.40.50.720">
    <property type="entry name" value="NAD(P)-binding Rossmann-like Domain"/>
    <property type="match status" value="1"/>
</dbReference>
<gene>
    <name evidence="2" type="ORF">MM239_11765</name>
</gene>
<dbReference type="CDD" id="cd00158">
    <property type="entry name" value="RHOD"/>
    <property type="match status" value="1"/>
</dbReference>
<evidence type="ECO:0000259" key="1">
    <source>
        <dbReference type="PROSITE" id="PS50206"/>
    </source>
</evidence>
<sequence length="371" mass="41475">MNRFERQHFLPGFGTTAQQKLQASSILIIGAGGLGCPAIQYLAAAGVGRIGIVDGDTVSISNLNRQILFGQDDIGKNKAITTQSALKKKYDDIAIEAYPNFISKENCLEIIKMYDIILDGSDNFPTRYLVNDACVLMKKPLVFGAIYQNEGQVAIFNTKDEQSVDYRDLYPTPPSALEVPNCNETGVLGVLPGIIGTLMASECIKFLTGYGETLADSILFYNLLSNKTYQVKLSKNPQAESYRPENVSAFQDIDYRDFCGLDQEAEWNEVINSLANNDQVVLIDIRAKSEFPKLEDLTHLKIEMDALEGSRQQLSKYQHIFLMCQTGKRSLKASIFLQRIFPDKYVQSVKGGLNEWVEKRESTKYNVPSTK</sequence>
<dbReference type="InterPro" id="IPR036873">
    <property type="entry name" value="Rhodanese-like_dom_sf"/>
</dbReference>
<proteinExistence type="predicted"/>